<dbReference type="AlphaFoldDB" id="A0A9N7MUR6"/>
<dbReference type="Proteomes" id="UP001153555">
    <property type="component" value="Unassembled WGS sequence"/>
</dbReference>
<reference evidence="1" key="1">
    <citation type="submission" date="2019-12" db="EMBL/GenBank/DDBJ databases">
        <authorList>
            <person name="Scholes J."/>
        </authorList>
    </citation>
    <scope>NUCLEOTIDE SEQUENCE</scope>
</reference>
<evidence type="ECO:0000313" key="1">
    <source>
        <dbReference type="EMBL" id="CAA0814665.1"/>
    </source>
</evidence>
<comment type="caution">
    <text evidence="1">The sequence shown here is derived from an EMBL/GenBank/DDBJ whole genome shotgun (WGS) entry which is preliminary data.</text>
</comment>
<dbReference type="EMBL" id="CACSLK010012206">
    <property type="protein sequence ID" value="CAA0814665.1"/>
    <property type="molecule type" value="Genomic_DNA"/>
</dbReference>
<evidence type="ECO:0000313" key="2">
    <source>
        <dbReference type="Proteomes" id="UP001153555"/>
    </source>
</evidence>
<organism evidence="1 2">
    <name type="scientific">Striga hermonthica</name>
    <name type="common">Purple witchweed</name>
    <name type="synonym">Buchnera hermonthica</name>
    <dbReference type="NCBI Taxonomy" id="68872"/>
    <lineage>
        <taxon>Eukaryota</taxon>
        <taxon>Viridiplantae</taxon>
        <taxon>Streptophyta</taxon>
        <taxon>Embryophyta</taxon>
        <taxon>Tracheophyta</taxon>
        <taxon>Spermatophyta</taxon>
        <taxon>Magnoliopsida</taxon>
        <taxon>eudicotyledons</taxon>
        <taxon>Gunneridae</taxon>
        <taxon>Pentapetalae</taxon>
        <taxon>asterids</taxon>
        <taxon>lamiids</taxon>
        <taxon>Lamiales</taxon>
        <taxon>Orobanchaceae</taxon>
        <taxon>Buchnereae</taxon>
        <taxon>Striga</taxon>
    </lineage>
</organism>
<keyword evidence="2" id="KW-1185">Reference proteome</keyword>
<gene>
    <name evidence="1" type="ORF">SHERM_14940</name>
</gene>
<name>A0A9N7MUR6_STRHE</name>
<dbReference type="PROSITE" id="PS51257">
    <property type="entry name" value="PROKAR_LIPOPROTEIN"/>
    <property type="match status" value="1"/>
</dbReference>
<protein>
    <submittedName>
        <fullName evidence="1">Uncharacterized protein</fullName>
    </submittedName>
</protein>
<proteinExistence type="predicted"/>
<dbReference type="OrthoDB" id="1676487at2759"/>
<sequence>MATNSTKSFKAMKFIIAIMFVFALALIISCDAARLAYQGFGARLEKCGPCNTCCQPSTPACCPCACPVPP</sequence>
<accession>A0A9N7MUR6</accession>